<organism evidence="3">
    <name type="scientific">Schistosoma curassoni</name>
    <dbReference type="NCBI Taxonomy" id="6186"/>
    <lineage>
        <taxon>Eukaryota</taxon>
        <taxon>Metazoa</taxon>
        <taxon>Spiralia</taxon>
        <taxon>Lophotrochozoa</taxon>
        <taxon>Platyhelminthes</taxon>
        <taxon>Trematoda</taxon>
        <taxon>Digenea</taxon>
        <taxon>Strigeidida</taxon>
        <taxon>Schistosomatoidea</taxon>
        <taxon>Schistosomatidae</taxon>
        <taxon>Schistosoma</taxon>
    </lineage>
</organism>
<protein>
    <submittedName>
        <fullName evidence="1 3">Uncharacterized protein</fullName>
    </submittedName>
</protein>
<dbReference type="Proteomes" id="UP000279833">
    <property type="component" value="Unassembled WGS sequence"/>
</dbReference>
<sequence length="114" mass="13209">MPLWSDDMKARLFDAEADFGEHGVTDPRAQFLPVTKALPRDFNRCVTPNKLTSGVSEFYETLKNAILKRGNLTERQMLDQPFHNIELQRNSATYMPLRIREVIDQRTLKILTTD</sequence>
<reference evidence="3" key="1">
    <citation type="submission" date="2016-06" db="UniProtKB">
        <authorList>
            <consortium name="WormBaseParasite"/>
        </authorList>
    </citation>
    <scope>IDENTIFICATION</scope>
</reference>
<dbReference type="AlphaFoldDB" id="A0A183KQZ3"/>
<evidence type="ECO:0000313" key="3">
    <source>
        <dbReference type="WBParaSite" id="SCUD_0001748101-mRNA-1"/>
    </source>
</evidence>
<gene>
    <name evidence="1" type="ORF">SCUD_LOCUS17478</name>
</gene>
<name>A0A183KQZ3_9TREM</name>
<keyword evidence="2" id="KW-1185">Reference proteome</keyword>
<reference evidence="1 2" key="2">
    <citation type="submission" date="2018-11" db="EMBL/GenBank/DDBJ databases">
        <authorList>
            <consortium name="Pathogen Informatics"/>
        </authorList>
    </citation>
    <scope>NUCLEOTIDE SEQUENCE [LARGE SCALE GENOMIC DNA]</scope>
    <source>
        <strain evidence="1">Dakar</strain>
        <strain evidence="2">Dakar, Senegal</strain>
    </source>
</reference>
<accession>A0A183KQZ3</accession>
<evidence type="ECO:0000313" key="2">
    <source>
        <dbReference type="Proteomes" id="UP000279833"/>
    </source>
</evidence>
<proteinExistence type="predicted"/>
<dbReference type="STRING" id="6186.A0A183KQZ3"/>
<dbReference type="EMBL" id="UZAK01039842">
    <property type="protein sequence ID" value="VDP63647.1"/>
    <property type="molecule type" value="Genomic_DNA"/>
</dbReference>
<dbReference type="WBParaSite" id="SCUD_0001748101-mRNA-1">
    <property type="protein sequence ID" value="SCUD_0001748101-mRNA-1"/>
    <property type="gene ID" value="SCUD_0001748101"/>
</dbReference>
<evidence type="ECO:0000313" key="1">
    <source>
        <dbReference type="EMBL" id="VDP63647.1"/>
    </source>
</evidence>